<accession>A0A0F9DQ39</accession>
<reference evidence="2" key="1">
    <citation type="journal article" date="2015" name="Nature">
        <title>Complex archaea that bridge the gap between prokaryotes and eukaryotes.</title>
        <authorList>
            <person name="Spang A."/>
            <person name="Saw J.H."/>
            <person name="Jorgensen S.L."/>
            <person name="Zaremba-Niedzwiedzka K."/>
            <person name="Martijn J."/>
            <person name="Lind A.E."/>
            <person name="van Eijk R."/>
            <person name="Schleper C."/>
            <person name="Guy L."/>
            <person name="Ettema T.J."/>
        </authorList>
    </citation>
    <scope>NUCLEOTIDE SEQUENCE</scope>
</reference>
<feature type="region of interest" description="Disordered" evidence="1">
    <location>
        <begin position="45"/>
        <end position="67"/>
    </location>
</feature>
<protein>
    <submittedName>
        <fullName evidence="2">Uncharacterized protein</fullName>
    </submittedName>
</protein>
<name>A0A0F9DQ39_9ZZZZ</name>
<sequence>CSSRGTDMTKDKLLPCVVCGITKTYRRVDGRPVCTKDFFKDAAANGGKPKDYSRYKIPRRGEDGKYI</sequence>
<gene>
    <name evidence="2" type="ORF">LCGC14_2250860</name>
</gene>
<proteinExistence type="predicted"/>
<evidence type="ECO:0000256" key="1">
    <source>
        <dbReference type="SAM" id="MobiDB-lite"/>
    </source>
</evidence>
<evidence type="ECO:0000313" key="2">
    <source>
        <dbReference type="EMBL" id="KKL55896.1"/>
    </source>
</evidence>
<dbReference type="EMBL" id="LAZR01030674">
    <property type="protein sequence ID" value="KKL55896.1"/>
    <property type="molecule type" value="Genomic_DNA"/>
</dbReference>
<comment type="caution">
    <text evidence="2">The sequence shown here is derived from an EMBL/GenBank/DDBJ whole genome shotgun (WGS) entry which is preliminary data.</text>
</comment>
<organism evidence="2">
    <name type="scientific">marine sediment metagenome</name>
    <dbReference type="NCBI Taxonomy" id="412755"/>
    <lineage>
        <taxon>unclassified sequences</taxon>
        <taxon>metagenomes</taxon>
        <taxon>ecological metagenomes</taxon>
    </lineage>
</organism>
<feature type="non-terminal residue" evidence="2">
    <location>
        <position position="1"/>
    </location>
</feature>
<dbReference type="AlphaFoldDB" id="A0A0F9DQ39"/>
<feature type="compositionally biased region" description="Basic and acidic residues" evidence="1">
    <location>
        <begin position="48"/>
        <end position="67"/>
    </location>
</feature>